<gene>
    <name evidence="3" type="ORF">BD847_2899</name>
</gene>
<comment type="caution">
    <text evidence="3">The sequence shown here is derived from an EMBL/GenBank/DDBJ whole genome shotgun (WGS) entry which is preliminary data.</text>
</comment>
<dbReference type="Proteomes" id="UP000257004">
    <property type="component" value="Unassembled WGS sequence"/>
</dbReference>
<sequence>MKQKLLLIFFLIASQLFSQNKNQSIGFKENKGQIVDQKGKPNTAVKYLLNTNGLNVQLKKDGFSYDIYEVKKTPIKKPRNPKELYSHAHNSHKEELRKEETDFNLEYTFHRIDIDFVNSSSKVELVSEQKSTDFDNYYNVPNKPEGITGVYQYKQITYKNIYPNIDVVFSIPNDPQKTVEYNFVIHPKGKISDIQLKFNGAETDLVNNKIQMNIRFGKMEETLPASWIEDKTVKKEVSVGYYKIRNNVYGFTSSDKTEGKTVIIDPVPIRLWGTFFGDETNIHISLGPSSISTDSFGNVYVTGITTANNSSYATTGAHQTSIPSSGYISTNGIIEKFDSNGNRLWGTYYGGLDYNTITGIKTDHQNNVLITGSTQAQTNISTIGSYKPTLTGETDAFVAKFNASGVRIWGTYFGGEGGEVANALALDDNDNIYITGSTSSKTNISLNNNFQTQLNEASNNIDGFLAKLNSGGNLIWSTYVGGEGQENIIAIAVRNNTIAIGGNSNSFTNISTPGVFQEVHNEITHPDGIVYKFSTSGQRKWSTYYGGEQVDEIYSIEIDDEDNIYIGGQTASEINITTPESFDSSNRFLYKGFFAKLNNNGQRVWGTYLGEAYVYSIIFKNNSLYLGATNFGFSYSKLTSSCSYKSNEDFEGYIGKFSKEADFIWGSYVGGRSTFKSTKIALDNNNKIFVSGISSENNGIADASSYQSTVLGYFDNYFLMKFEEPVILNIPKIESNSPICIGKTLELRASGGTNYLWTGPNGFTSTNQNPTIPNTTLANSGEYSCLITGTGGCDDTKKVNVVIGDIEKPVPDLATLPTITGDCNTVISTIPTATDVCAGVIRGTTTNPLSYSLPGTYTIVWNYNDGNGNTSTQNQTVTITSQPLATANSPQTFCFQLNATLSNIQITGQNIKWYDALTNGSFLPNSTLLENGKTYYASQTINGCESDRIPVTINIQNTLAPRGNTNQPFCSGQNATIANIEITGNSIKWYDAMTNGNLLPETTSLQDGKTYYASQTENTCESPRFGITVSIVNTPSVPALIGSAEYCKSENAKLGNIQMTGQNIKWFDTSFSASVLPNTTLLENNRTYYASQTIGCESDRIPVLVKVYDTALPTGLSSRQFCIDEIATIENLNITGTNLKWYDAATNGNILSETTLLQNDTYYVTQTSDNCESGRFAITVKIQDTPIPTADSPQKFCIQKNAKISDIEILGQSIKWYDSSSSVNSLSESTSLENGTTYYASQSISGCESDRIPVTINILGATTGDCINFVDELPFPKFFTPNNDSHNDYWTIDSAYLAPNTGIKIFDRYGKLIKELPPNASWDGTYIGNQEPASDYWFIVTRLNGQEFRGHFTLKR</sequence>
<dbReference type="InterPro" id="IPR013783">
    <property type="entry name" value="Ig-like_fold"/>
</dbReference>
<evidence type="ECO:0000313" key="3">
    <source>
        <dbReference type="EMBL" id="RED23827.1"/>
    </source>
</evidence>
<dbReference type="Gene3D" id="2.60.40.10">
    <property type="entry name" value="Immunoglobulins"/>
    <property type="match status" value="2"/>
</dbReference>
<dbReference type="Pfam" id="PF13585">
    <property type="entry name" value="CHU_C"/>
    <property type="match status" value="1"/>
</dbReference>
<dbReference type="EMBL" id="QRDQ01000009">
    <property type="protein sequence ID" value="RED23827.1"/>
    <property type="molecule type" value="Genomic_DNA"/>
</dbReference>
<protein>
    <submittedName>
        <fullName evidence="3">Gliding motility-associated-like protein</fullName>
    </submittedName>
</protein>
<feature type="domain" description="Ig-like" evidence="1">
    <location>
        <begin position="1116"/>
        <end position="1182"/>
    </location>
</feature>
<dbReference type="InterPro" id="IPR052918">
    <property type="entry name" value="Motility_Chemotaxis_Reg"/>
</dbReference>
<evidence type="ECO:0000259" key="2">
    <source>
        <dbReference type="Pfam" id="PF25778"/>
    </source>
</evidence>
<dbReference type="PANTHER" id="PTHR35580:SF1">
    <property type="entry name" value="PHYTASE-LIKE DOMAIN-CONTAINING PROTEIN"/>
    <property type="match status" value="1"/>
</dbReference>
<evidence type="ECO:0000313" key="4">
    <source>
        <dbReference type="Proteomes" id="UP000257004"/>
    </source>
</evidence>
<keyword evidence="4" id="KW-1185">Reference proteome</keyword>
<dbReference type="InterPro" id="IPR010620">
    <property type="entry name" value="SBBP_repeat"/>
</dbReference>
<evidence type="ECO:0000259" key="1">
    <source>
        <dbReference type="Pfam" id="PF19081"/>
    </source>
</evidence>
<dbReference type="PANTHER" id="PTHR35580">
    <property type="entry name" value="CELL SURFACE GLYCOPROTEIN (S-LAYER PROTEIN)-LIKE PROTEIN"/>
    <property type="match status" value="1"/>
</dbReference>
<reference evidence="3 4" key="1">
    <citation type="submission" date="2018-07" db="EMBL/GenBank/DDBJ databases">
        <title>Genomic Encyclopedia of Archaeal and Bacterial Type Strains, Phase II (KMG-II): from individual species to whole genera.</title>
        <authorList>
            <person name="Goeker M."/>
        </authorList>
    </citation>
    <scope>NUCLEOTIDE SEQUENCE [LARGE SCALE GENOMIC DNA]</scope>
    <source>
        <strain evidence="3 4">DSM 25795</strain>
    </source>
</reference>
<dbReference type="OrthoDB" id="1652165at2"/>
<proteinExistence type="predicted"/>
<organism evidence="3 4">
    <name type="scientific">Flavobacterium cutihirudinis</name>
    <dbReference type="NCBI Taxonomy" id="1265740"/>
    <lineage>
        <taxon>Bacteria</taxon>
        <taxon>Pseudomonadati</taxon>
        <taxon>Bacteroidota</taxon>
        <taxon>Flavobacteriia</taxon>
        <taxon>Flavobacteriales</taxon>
        <taxon>Flavobacteriaceae</taxon>
        <taxon>Flavobacterium</taxon>
    </lineage>
</organism>
<dbReference type="Pfam" id="PF19081">
    <property type="entry name" value="Ig_7"/>
    <property type="match status" value="4"/>
</dbReference>
<dbReference type="InterPro" id="IPR057708">
    <property type="entry name" value="DUF7948"/>
</dbReference>
<feature type="domain" description="Ig-like" evidence="1">
    <location>
        <begin position="1188"/>
        <end position="1258"/>
    </location>
</feature>
<accession>A0A3D9FT68</accession>
<dbReference type="NCBIfam" id="TIGR04131">
    <property type="entry name" value="Bac_Flav_CTERM"/>
    <property type="match status" value="1"/>
</dbReference>
<name>A0A3D9FT68_9FLAO</name>
<dbReference type="SUPFAM" id="SSF63829">
    <property type="entry name" value="Calcium-dependent phosphotriesterase"/>
    <property type="match status" value="1"/>
</dbReference>
<dbReference type="InterPro" id="IPR044023">
    <property type="entry name" value="Ig_7"/>
</dbReference>
<dbReference type="RefSeq" id="WP_115888901.1">
    <property type="nucleotide sequence ID" value="NZ_QRDQ01000009.1"/>
</dbReference>
<feature type="domain" description="Ig-like" evidence="1">
    <location>
        <begin position="887"/>
        <end position="955"/>
    </location>
</feature>
<dbReference type="InterPro" id="IPR026341">
    <property type="entry name" value="T9SS_type_B"/>
</dbReference>
<dbReference type="Pfam" id="PF06739">
    <property type="entry name" value="SBBP"/>
    <property type="match status" value="2"/>
</dbReference>
<feature type="domain" description="Ig-like" evidence="1">
    <location>
        <begin position="962"/>
        <end position="1031"/>
    </location>
</feature>
<feature type="domain" description="DUF7948" evidence="2">
    <location>
        <begin position="27"/>
        <end position="267"/>
    </location>
</feature>
<dbReference type="Pfam" id="PF25778">
    <property type="entry name" value="DUF7948"/>
    <property type="match status" value="1"/>
</dbReference>